<comment type="caution">
    <text evidence="2">The sequence shown here is derived from an EMBL/GenBank/DDBJ whole genome shotgun (WGS) entry which is preliminary data.</text>
</comment>
<evidence type="ECO:0000256" key="1">
    <source>
        <dbReference type="SAM" id="MobiDB-lite"/>
    </source>
</evidence>
<feature type="region of interest" description="Disordered" evidence="1">
    <location>
        <begin position="91"/>
        <end position="116"/>
    </location>
</feature>
<gene>
    <name evidence="2" type="ORF">M9Y10_020569</name>
</gene>
<sequence>MTATNSYIEYKQYIDKCVSEMNECKDNQERDQLLQFINHCQRDIQTLYNNGDFDLELSELEPEPEPEIISDGEYTDEQMRLDMEFANRINSEASPDGTSYNNDNINYNFDSDTPMF</sequence>
<dbReference type="EMBL" id="JAPFFF010000030">
    <property type="protein sequence ID" value="KAK8845651.1"/>
    <property type="molecule type" value="Genomic_DNA"/>
</dbReference>
<name>A0ABR2HE08_9EUKA</name>
<accession>A0ABR2HE08</accession>
<evidence type="ECO:0000313" key="2">
    <source>
        <dbReference type="EMBL" id="KAK8845651.1"/>
    </source>
</evidence>
<organism evidence="2 3">
    <name type="scientific">Tritrichomonas musculus</name>
    <dbReference type="NCBI Taxonomy" id="1915356"/>
    <lineage>
        <taxon>Eukaryota</taxon>
        <taxon>Metamonada</taxon>
        <taxon>Parabasalia</taxon>
        <taxon>Tritrichomonadida</taxon>
        <taxon>Tritrichomonadidae</taxon>
        <taxon>Tritrichomonas</taxon>
    </lineage>
</organism>
<evidence type="ECO:0000313" key="3">
    <source>
        <dbReference type="Proteomes" id="UP001470230"/>
    </source>
</evidence>
<keyword evidence="3" id="KW-1185">Reference proteome</keyword>
<reference evidence="2 3" key="1">
    <citation type="submission" date="2024-04" db="EMBL/GenBank/DDBJ databases">
        <title>Tritrichomonas musculus Genome.</title>
        <authorList>
            <person name="Alves-Ferreira E."/>
            <person name="Grigg M."/>
            <person name="Lorenzi H."/>
            <person name="Galac M."/>
        </authorList>
    </citation>
    <scope>NUCLEOTIDE SEQUENCE [LARGE SCALE GENOMIC DNA]</scope>
    <source>
        <strain evidence="2 3">EAF2021</strain>
    </source>
</reference>
<protein>
    <submittedName>
        <fullName evidence="2">Uncharacterized protein</fullName>
    </submittedName>
</protein>
<proteinExistence type="predicted"/>
<dbReference type="Proteomes" id="UP001470230">
    <property type="component" value="Unassembled WGS sequence"/>
</dbReference>